<reference evidence="1" key="1">
    <citation type="submission" date="2020-04" db="EMBL/GenBank/DDBJ databases">
        <authorList>
            <person name="Zhang T."/>
        </authorList>
    </citation>
    <scope>NUCLEOTIDE SEQUENCE</scope>
    <source>
        <strain evidence="1">HKST-UBA14</strain>
    </source>
</reference>
<organism evidence="1 2">
    <name type="scientific">Candidatus Dojkabacteria bacterium</name>
    <dbReference type="NCBI Taxonomy" id="2099670"/>
    <lineage>
        <taxon>Bacteria</taxon>
        <taxon>Candidatus Dojkabacteria</taxon>
    </lineage>
</organism>
<sequence length="197" mass="22415">MANITKSLDSLFISKVRIKAIKYFLFNLDTPIHLRGAVRELKEEINAVRRELNRLEAIKFLLSETRGNRKYFSLNPEYPLLAELMGIFHKAFGLGGAVVSSQTKLGDVKYAILTYSFAQNMKTNTQNVDLVLIGDIDLKVLAEIVEEAEKNLGREIIYTVLKENEFNLRKKRRDAFVMELLINGKIILIGNPIELSA</sequence>
<evidence type="ECO:0000313" key="2">
    <source>
        <dbReference type="Proteomes" id="UP000783287"/>
    </source>
</evidence>
<evidence type="ECO:0000313" key="1">
    <source>
        <dbReference type="EMBL" id="MCA9383115.1"/>
    </source>
</evidence>
<dbReference type="Proteomes" id="UP000783287">
    <property type="component" value="Unassembled WGS sequence"/>
</dbReference>
<gene>
    <name evidence="1" type="ORF">KC909_02000</name>
</gene>
<accession>A0A955RJ80</accession>
<name>A0A955RJ80_9BACT</name>
<protein>
    <recommendedName>
        <fullName evidence="3">ArsR family transcriptional regulator</fullName>
    </recommendedName>
</protein>
<evidence type="ECO:0008006" key="3">
    <source>
        <dbReference type="Google" id="ProtNLM"/>
    </source>
</evidence>
<comment type="caution">
    <text evidence="1">The sequence shown here is derived from an EMBL/GenBank/DDBJ whole genome shotgun (WGS) entry which is preliminary data.</text>
</comment>
<dbReference type="EMBL" id="JAGQLK010000028">
    <property type="protein sequence ID" value="MCA9383115.1"/>
    <property type="molecule type" value="Genomic_DNA"/>
</dbReference>
<proteinExistence type="predicted"/>
<dbReference type="AlphaFoldDB" id="A0A955RJ80"/>
<reference evidence="1" key="2">
    <citation type="journal article" date="2021" name="Microbiome">
        <title>Successional dynamics and alternative stable states in a saline activated sludge microbial community over 9 years.</title>
        <authorList>
            <person name="Wang Y."/>
            <person name="Ye J."/>
            <person name="Ju F."/>
            <person name="Liu L."/>
            <person name="Boyd J.A."/>
            <person name="Deng Y."/>
            <person name="Parks D.H."/>
            <person name="Jiang X."/>
            <person name="Yin X."/>
            <person name="Woodcroft B.J."/>
            <person name="Tyson G.W."/>
            <person name="Hugenholtz P."/>
            <person name="Polz M.F."/>
            <person name="Zhang T."/>
        </authorList>
    </citation>
    <scope>NUCLEOTIDE SEQUENCE</scope>
    <source>
        <strain evidence="1">HKST-UBA14</strain>
    </source>
</reference>